<keyword evidence="4" id="KW-0067">ATP-binding</keyword>
<comment type="similarity">
    <text evidence="1">Belongs to the ABC transporter superfamily.</text>
</comment>
<keyword evidence="2" id="KW-0813">Transport</keyword>
<dbReference type="PANTHER" id="PTHR43335:SF4">
    <property type="entry name" value="ABC TRANSPORTER, ATP-BINDING PROTEIN"/>
    <property type="match status" value="1"/>
</dbReference>
<dbReference type="Pfam" id="PF00005">
    <property type="entry name" value="ABC_tran"/>
    <property type="match status" value="1"/>
</dbReference>
<name>A0A1F4X371_UNCKA</name>
<dbReference type="AlphaFoldDB" id="A0A1F4X371"/>
<dbReference type="SUPFAM" id="SSF52540">
    <property type="entry name" value="P-loop containing nucleoside triphosphate hydrolases"/>
    <property type="match status" value="1"/>
</dbReference>
<evidence type="ECO:0000259" key="5">
    <source>
        <dbReference type="PROSITE" id="PS50893"/>
    </source>
</evidence>
<evidence type="ECO:0000256" key="3">
    <source>
        <dbReference type="ARBA" id="ARBA00022741"/>
    </source>
</evidence>
<gene>
    <name evidence="6" type="ORF">A2619_02150</name>
</gene>
<dbReference type="InterPro" id="IPR003593">
    <property type="entry name" value="AAA+_ATPase"/>
</dbReference>
<sequence length="306" mass="34229">MIEVKNISKSFDDIKAVDDLSFSIKNGEVVGLLGPNGAGKTTTMRIMTGFFHPDAGDVLVNGISIKKDSIGALKLIGYLPENNPLYKDMIVSDFLKYSASLKGIKNTDLKDALDFVVKSANLSKVFYRPISELSKGFKQRVGIASALIHKPEIVIMDEPTEGLDPSQRVEIRDLIKELSINHTVLISTHVLQEVESMCSRIVIINKGQKVGDGSISEISKSALNVKTIFFEVEGKKVESQIKKLNDIREVKFTKVSDDRYKVELIVDFDSVIQPALFDLAKENNWKVWELTEKGHNLEEIFKQLTR</sequence>
<evidence type="ECO:0000256" key="4">
    <source>
        <dbReference type="ARBA" id="ARBA00022840"/>
    </source>
</evidence>
<dbReference type="Proteomes" id="UP000176815">
    <property type="component" value="Unassembled WGS sequence"/>
</dbReference>
<comment type="caution">
    <text evidence="6">The sequence shown here is derived from an EMBL/GenBank/DDBJ whole genome shotgun (WGS) entry which is preliminary data.</text>
</comment>
<dbReference type="Gene3D" id="3.40.50.300">
    <property type="entry name" value="P-loop containing nucleotide triphosphate hydrolases"/>
    <property type="match status" value="1"/>
</dbReference>
<keyword evidence="3" id="KW-0547">Nucleotide-binding</keyword>
<dbReference type="PANTHER" id="PTHR43335">
    <property type="entry name" value="ABC TRANSPORTER, ATP-BINDING PROTEIN"/>
    <property type="match status" value="1"/>
</dbReference>
<evidence type="ECO:0000256" key="1">
    <source>
        <dbReference type="ARBA" id="ARBA00005417"/>
    </source>
</evidence>
<evidence type="ECO:0000256" key="2">
    <source>
        <dbReference type="ARBA" id="ARBA00022448"/>
    </source>
</evidence>
<dbReference type="GO" id="GO:0005524">
    <property type="term" value="F:ATP binding"/>
    <property type="evidence" value="ECO:0007669"/>
    <property type="project" value="UniProtKB-KW"/>
</dbReference>
<feature type="domain" description="ABC transporter" evidence="5">
    <location>
        <begin position="2"/>
        <end position="231"/>
    </location>
</feature>
<dbReference type="GO" id="GO:0016887">
    <property type="term" value="F:ATP hydrolysis activity"/>
    <property type="evidence" value="ECO:0007669"/>
    <property type="project" value="InterPro"/>
</dbReference>
<evidence type="ECO:0000313" key="6">
    <source>
        <dbReference type="EMBL" id="OGC76138.1"/>
    </source>
</evidence>
<accession>A0A1F4X371</accession>
<dbReference type="InterPro" id="IPR003439">
    <property type="entry name" value="ABC_transporter-like_ATP-bd"/>
</dbReference>
<evidence type="ECO:0000313" key="7">
    <source>
        <dbReference type="Proteomes" id="UP000176815"/>
    </source>
</evidence>
<dbReference type="PROSITE" id="PS50893">
    <property type="entry name" value="ABC_TRANSPORTER_2"/>
    <property type="match status" value="1"/>
</dbReference>
<dbReference type="InterPro" id="IPR027417">
    <property type="entry name" value="P-loop_NTPase"/>
</dbReference>
<reference evidence="6 7" key="1">
    <citation type="journal article" date="2016" name="Nat. Commun.">
        <title>Thousands of microbial genomes shed light on interconnected biogeochemical processes in an aquifer system.</title>
        <authorList>
            <person name="Anantharaman K."/>
            <person name="Brown C.T."/>
            <person name="Hug L.A."/>
            <person name="Sharon I."/>
            <person name="Castelle C.J."/>
            <person name="Probst A.J."/>
            <person name="Thomas B.C."/>
            <person name="Singh A."/>
            <person name="Wilkins M.J."/>
            <person name="Karaoz U."/>
            <person name="Brodie E.L."/>
            <person name="Williams K.H."/>
            <person name="Hubbard S.S."/>
            <person name="Banfield J.F."/>
        </authorList>
    </citation>
    <scope>NUCLEOTIDE SEQUENCE [LARGE SCALE GENOMIC DNA]</scope>
</reference>
<dbReference type="SMART" id="SM00382">
    <property type="entry name" value="AAA"/>
    <property type="match status" value="1"/>
</dbReference>
<proteinExistence type="inferred from homology"/>
<organism evidence="6 7">
    <name type="scientific">candidate division WWE3 bacterium RIFOXYD1_FULL_39_9</name>
    <dbReference type="NCBI Taxonomy" id="1802649"/>
    <lineage>
        <taxon>Bacteria</taxon>
        <taxon>Katanobacteria</taxon>
    </lineage>
</organism>
<protein>
    <recommendedName>
        <fullName evidence="5">ABC transporter domain-containing protein</fullName>
    </recommendedName>
</protein>
<dbReference type="EMBL" id="MEWG01000050">
    <property type="protein sequence ID" value="OGC76138.1"/>
    <property type="molecule type" value="Genomic_DNA"/>
</dbReference>